<dbReference type="Proteomes" id="UP000250078">
    <property type="component" value="Unassembled WGS sequence"/>
</dbReference>
<evidence type="ECO:0000313" key="1">
    <source>
        <dbReference type="EMBL" id="OCK87160.1"/>
    </source>
</evidence>
<sequence>FYDLINTIKIARQLSGKALTKVLTLPRVEFEIQERATITSMLFKPLENGNDRIKFVYTLARLCYWQETS</sequence>
<evidence type="ECO:0000313" key="2">
    <source>
        <dbReference type="Proteomes" id="UP000250078"/>
    </source>
</evidence>
<dbReference type="EMBL" id="KV748267">
    <property type="protein sequence ID" value="OCK87160.1"/>
    <property type="molecule type" value="Genomic_DNA"/>
</dbReference>
<feature type="non-terminal residue" evidence="1">
    <location>
        <position position="1"/>
    </location>
</feature>
<proteinExistence type="predicted"/>
<name>A0ACC8ELM8_9PEZI</name>
<accession>A0ACC8ELM8</accession>
<gene>
    <name evidence="1" type="ORF">K441DRAFT_595533</name>
</gene>
<protein>
    <submittedName>
        <fullName evidence="1">Uncharacterized protein</fullName>
    </submittedName>
</protein>
<keyword evidence="2" id="KW-1185">Reference proteome</keyword>
<organism evidence="1 2">
    <name type="scientific">Cenococcum geophilum 1.58</name>
    <dbReference type="NCBI Taxonomy" id="794803"/>
    <lineage>
        <taxon>Eukaryota</taxon>
        <taxon>Fungi</taxon>
        <taxon>Dikarya</taxon>
        <taxon>Ascomycota</taxon>
        <taxon>Pezizomycotina</taxon>
        <taxon>Dothideomycetes</taxon>
        <taxon>Pleosporomycetidae</taxon>
        <taxon>Gloniales</taxon>
        <taxon>Gloniaceae</taxon>
        <taxon>Cenococcum</taxon>
    </lineage>
</organism>
<reference evidence="1 2" key="1">
    <citation type="journal article" date="2016" name="Nat. Commun.">
        <title>Ectomycorrhizal ecology is imprinted in the genome of the dominant symbiotic fungus Cenococcum geophilum.</title>
        <authorList>
            <consortium name="DOE Joint Genome Institute"/>
            <person name="Peter M."/>
            <person name="Kohler A."/>
            <person name="Ohm R.A."/>
            <person name="Kuo A."/>
            <person name="Krutzmann J."/>
            <person name="Morin E."/>
            <person name="Arend M."/>
            <person name="Barry K.W."/>
            <person name="Binder M."/>
            <person name="Choi C."/>
            <person name="Clum A."/>
            <person name="Copeland A."/>
            <person name="Grisel N."/>
            <person name="Haridas S."/>
            <person name="Kipfer T."/>
            <person name="LaButti K."/>
            <person name="Lindquist E."/>
            <person name="Lipzen A."/>
            <person name="Maire R."/>
            <person name="Meier B."/>
            <person name="Mihaltcheva S."/>
            <person name="Molinier V."/>
            <person name="Murat C."/>
            <person name="Poggeler S."/>
            <person name="Quandt C.A."/>
            <person name="Sperisen C."/>
            <person name="Tritt A."/>
            <person name="Tisserant E."/>
            <person name="Crous P.W."/>
            <person name="Henrissat B."/>
            <person name="Nehls U."/>
            <person name="Egli S."/>
            <person name="Spatafora J.W."/>
            <person name="Grigoriev I.V."/>
            <person name="Martin F.M."/>
        </authorList>
    </citation>
    <scope>NUCLEOTIDE SEQUENCE [LARGE SCALE GENOMIC DNA]</scope>
    <source>
        <strain evidence="1 2">1.58</strain>
    </source>
</reference>